<organism evidence="2 3">
    <name type="scientific">Clostridium acetobutylicum (strain ATCC 824 / DSM 792 / JCM 1419 / IAM 19013 / LMG 5710 / NBRC 13948 / NRRL B-527 / VKM B-1787 / 2291 / W)</name>
    <dbReference type="NCBI Taxonomy" id="272562"/>
    <lineage>
        <taxon>Bacteria</taxon>
        <taxon>Bacillati</taxon>
        <taxon>Bacillota</taxon>
        <taxon>Clostridia</taxon>
        <taxon>Eubacteriales</taxon>
        <taxon>Clostridiaceae</taxon>
        <taxon>Clostridium</taxon>
    </lineage>
</organism>
<dbReference type="RefSeq" id="WP_010965280.1">
    <property type="nucleotide sequence ID" value="NC_003030.1"/>
</dbReference>
<evidence type="ECO:0000313" key="2">
    <source>
        <dbReference type="EMBL" id="AAK79939.1"/>
    </source>
</evidence>
<dbReference type="OrthoDB" id="1935141at2"/>
<evidence type="ECO:0000256" key="1">
    <source>
        <dbReference type="SAM" id="Phobius"/>
    </source>
</evidence>
<accession>Q97HN1</accession>
<dbReference type="PATRIC" id="fig|272562.8.peg.2186"/>
<dbReference type="STRING" id="272562.CA_C1979"/>
<keyword evidence="1" id="KW-0472">Membrane</keyword>
<dbReference type="KEGG" id="cac:CA_C1979"/>
<sequence>MKLLKIINLILILSLLCISYILSKRLINDDKKKVKSILCYFDKKYRDRLFDKKVNRIYKRKGSNIFLSKLDETIYSSGIRKYLKYMTSEIFILGVIIMSFLFSVAVFKIYESVIFSVVAFAALPIILYGVLKEMVQVNFDRIDNSIMFLISSLKSNAAVKNNIVFMMEETTEKLKEPLRTYNNDFVRDIRVGMPMKKAFENYINKVENIRLRNILKNLYICSLNNADYCKLLDKTRVVIRNYYEEKEKRKSKVKSAQISITAIAFATLIILNALSKVTDNFYALLMNTTTGQVLVGYLLCVILFSIYRCLSLKKFNY</sequence>
<dbReference type="eggNOG" id="COG4965">
    <property type="taxonomic scope" value="Bacteria"/>
</dbReference>
<evidence type="ECO:0000313" key="3">
    <source>
        <dbReference type="Proteomes" id="UP000000814"/>
    </source>
</evidence>
<keyword evidence="1" id="KW-0812">Transmembrane</keyword>
<feature type="transmembrane region" description="Helical" evidence="1">
    <location>
        <begin position="6"/>
        <end position="23"/>
    </location>
</feature>
<feature type="transmembrane region" description="Helical" evidence="1">
    <location>
        <begin position="281"/>
        <end position="307"/>
    </location>
</feature>
<proteinExistence type="predicted"/>
<keyword evidence="1" id="KW-1133">Transmembrane helix</keyword>
<dbReference type="HOGENOM" id="CLU_876328_0_0_9"/>
<dbReference type="AlphaFoldDB" id="Q97HN1"/>
<feature type="transmembrane region" description="Helical" evidence="1">
    <location>
        <begin position="113"/>
        <end position="131"/>
    </location>
</feature>
<protein>
    <submittedName>
        <fullName evidence="2">Predicted membrane protein</fullName>
    </submittedName>
</protein>
<keyword evidence="3" id="KW-1185">Reference proteome</keyword>
<dbReference type="Proteomes" id="UP000000814">
    <property type="component" value="Chromosome"/>
</dbReference>
<dbReference type="PIR" id="H97143">
    <property type="entry name" value="H97143"/>
</dbReference>
<feature type="transmembrane region" description="Helical" evidence="1">
    <location>
        <begin position="90"/>
        <end position="107"/>
    </location>
</feature>
<dbReference type="EMBL" id="AE001437">
    <property type="protein sequence ID" value="AAK79939.1"/>
    <property type="molecule type" value="Genomic_DNA"/>
</dbReference>
<reference evidence="2 3" key="1">
    <citation type="journal article" date="2001" name="J. Bacteriol.">
        <title>Genome sequence and comparative analysis of the solvent-producing bacterium Clostridium acetobutylicum.</title>
        <authorList>
            <person name="Nolling J."/>
            <person name="Breton G."/>
            <person name="Omelchenko M.V."/>
            <person name="Makarova K.S."/>
            <person name="Zeng Q."/>
            <person name="Gibson R."/>
            <person name="Lee H.M."/>
            <person name="Dubois J."/>
            <person name="Qiu D."/>
            <person name="Hitti J."/>
            <person name="Wolf Y.I."/>
            <person name="Tatusov R.L."/>
            <person name="Sabathe F."/>
            <person name="Doucette-Stamm L."/>
            <person name="Soucaille P."/>
            <person name="Daly M.J."/>
            <person name="Bennett G.N."/>
            <person name="Koonin E.V."/>
            <person name="Smith D.R."/>
        </authorList>
    </citation>
    <scope>NUCLEOTIDE SEQUENCE [LARGE SCALE GENOMIC DNA]</scope>
    <source>
        <strain evidence="3">ATCC 824 / DSM 792 / JCM 1419 / LMG 5710 / VKM B-1787</strain>
    </source>
</reference>
<name>Q97HN1_CLOAB</name>
<feature type="transmembrane region" description="Helical" evidence="1">
    <location>
        <begin position="256"/>
        <end position="275"/>
    </location>
</feature>
<dbReference type="GeneID" id="44998468"/>
<gene>
    <name evidence="2" type="ordered locus">CA_C1979</name>
</gene>